<dbReference type="EMBL" id="CAUYUJ010016185">
    <property type="protein sequence ID" value="CAK0862688.1"/>
    <property type="molecule type" value="Genomic_DNA"/>
</dbReference>
<comment type="caution">
    <text evidence="1">The sequence shown here is derived from an EMBL/GenBank/DDBJ whole genome shotgun (WGS) entry which is preliminary data.</text>
</comment>
<organism evidence="1 2">
    <name type="scientific">Prorocentrum cordatum</name>
    <dbReference type="NCBI Taxonomy" id="2364126"/>
    <lineage>
        <taxon>Eukaryota</taxon>
        <taxon>Sar</taxon>
        <taxon>Alveolata</taxon>
        <taxon>Dinophyceae</taxon>
        <taxon>Prorocentrales</taxon>
        <taxon>Prorocentraceae</taxon>
        <taxon>Prorocentrum</taxon>
    </lineage>
</organism>
<protein>
    <submittedName>
        <fullName evidence="1">Uncharacterized protein</fullName>
    </submittedName>
</protein>
<sequence>HRVYMHNVTIFGSTEASTCDASIECRAYGRDESIDDNVGATCNSVVGSTFRRVGFLSHLVQSIGKTCESGGKIPVCRPPNTPQKLCVMPWEHRLGSAGSRYSEVVWTAPTFGHFSGDDCGTPSVAFTINPTAIDMFHPNRFSNVSWLGTAADDARIDLADWSSCNADGTCDNRVGCDGACDTVLQSALLDMDGSLLGTGVEGSAVTSLNPDLATSSCEERPGHFACPDLKLRVLWWEARGRKSEGAGRNLSFNTAIPRPFPPALVGWPLVWLADLEPEIECASLRSNRC</sequence>
<gene>
    <name evidence="1" type="ORF">PCOR1329_LOCUS51034</name>
</gene>
<dbReference type="Proteomes" id="UP001189429">
    <property type="component" value="Unassembled WGS sequence"/>
</dbReference>
<feature type="non-terminal residue" evidence="1">
    <location>
        <position position="1"/>
    </location>
</feature>
<keyword evidence="2" id="KW-1185">Reference proteome</keyword>
<accession>A0ABN9US11</accession>
<name>A0ABN9US11_9DINO</name>
<evidence type="ECO:0000313" key="2">
    <source>
        <dbReference type="Proteomes" id="UP001189429"/>
    </source>
</evidence>
<reference evidence="1" key="1">
    <citation type="submission" date="2023-10" db="EMBL/GenBank/DDBJ databases">
        <authorList>
            <person name="Chen Y."/>
            <person name="Shah S."/>
            <person name="Dougan E. K."/>
            <person name="Thang M."/>
            <person name="Chan C."/>
        </authorList>
    </citation>
    <scope>NUCLEOTIDE SEQUENCE [LARGE SCALE GENOMIC DNA]</scope>
</reference>
<proteinExistence type="predicted"/>
<evidence type="ECO:0000313" key="1">
    <source>
        <dbReference type="EMBL" id="CAK0862688.1"/>
    </source>
</evidence>